<protein>
    <submittedName>
        <fullName evidence="1">Putative secreted protein</fullName>
    </submittedName>
</protein>
<reference evidence="1" key="1">
    <citation type="submission" date="2019-12" db="EMBL/GenBank/DDBJ databases">
        <title>An insight into the sialome of adult female Ixodes ricinus ticks feeding for 6 days.</title>
        <authorList>
            <person name="Perner J."/>
            <person name="Ribeiro J.M.C."/>
        </authorList>
    </citation>
    <scope>NUCLEOTIDE SEQUENCE</scope>
    <source>
        <strain evidence="1">Semi-engorged</strain>
        <tissue evidence="1">Salivary glands</tissue>
    </source>
</reference>
<dbReference type="EMBL" id="GIFC01001686">
    <property type="protein sequence ID" value="MXU83769.1"/>
    <property type="molecule type" value="Transcribed_RNA"/>
</dbReference>
<proteinExistence type="predicted"/>
<accession>A0A6B0TUQ9</accession>
<sequence length="77" mass="8746">MHSLIFSLLPLKGGTLVLELCYFLAKLSETAQACSDFSADFKYQLFFLINMLVLRIQWNLVNLKPRGTKTLFGSCKV</sequence>
<evidence type="ECO:0000313" key="1">
    <source>
        <dbReference type="EMBL" id="MXU83769.1"/>
    </source>
</evidence>
<organism evidence="1">
    <name type="scientific">Ixodes ricinus</name>
    <name type="common">Common tick</name>
    <name type="synonym">Acarus ricinus</name>
    <dbReference type="NCBI Taxonomy" id="34613"/>
    <lineage>
        <taxon>Eukaryota</taxon>
        <taxon>Metazoa</taxon>
        <taxon>Ecdysozoa</taxon>
        <taxon>Arthropoda</taxon>
        <taxon>Chelicerata</taxon>
        <taxon>Arachnida</taxon>
        <taxon>Acari</taxon>
        <taxon>Parasitiformes</taxon>
        <taxon>Ixodida</taxon>
        <taxon>Ixodoidea</taxon>
        <taxon>Ixodidae</taxon>
        <taxon>Ixodinae</taxon>
        <taxon>Ixodes</taxon>
    </lineage>
</organism>
<name>A0A6B0TUQ9_IXORI</name>
<dbReference type="AlphaFoldDB" id="A0A6B0TUQ9"/>